<organism evidence="2 3">
    <name type="scientific">Bradyrhizobium oligotrophicum S58</name>
    <dbReference type="NCBI Taxonomy" id="1245469"/>
    <lineage>
        <taxon>Bacteria</taxon>
        <taxon>Pseudomonadati</taxon>
        <taxon>Pseudomonadota</taxon>
        <taxon>Alphaproteobacteria</taxon>
        <taxon>Hyphomicrobiales</taxon>
        <taxon>Nitrobacteraceae</taxon>
        <taxon>Bradyrhizobium</taxon>
    </lineage>
</organism>
<dbReference type="PATRIC" id="fig|1245469.3.peg.1348"/>
<evidence type="ECO:0000313" key="3">
    <source>
        <dbReference type="Proteomes" id="UP000011841"/>
    </source>
</evidence>
<dbReference type="EMBL" id="AP012603">
    <property type="protein sequence ID" value="BAM87324.1"/>
    <property type="molecule type" value="Genomic_DNA"/>
</dbReference>
<dbReference type="GeneID" id="301815269"/>
<feature type="compositionally biased region" description="Polar residues" evidence="1">
    <location>
        <begin position="242"/>
        <end position="252"/>
    </location>
</feature>
<dbReference type="OrthoDB" id="8229941at2"/>
<sequence length="307" mass="31796">MLKYLTKFAMEIVPSVVATIIGAYIVNHYINTKPDAPPSTVASIASAAYAKLTGSKSDTKADTPKSLDKGADGAKLEAKADAKPAETSAEVSNVPAPGIKAKGMSEKSLADKAAEKAVEVKPTETASLPAETARHPVSPREKLIARGAPADAPAAQQEDRRDAADLARAAIERLRASEGRGEKPAAEKPSGDAGRDTPRIVTVAPQVTPVRPLPPPITVSTPQADQSVAASTAPGSIAPGSSGANPSYTGSLQPDGRPTPPAEIPARQLRPLDLRAERDPSIKDQMSSVAQDMMSAAKSVFHSVLPK</sequence>
<dbReference type="STRING" id="1245469.S58_13140"/>
<dbReference type="HOGENOM" id="CLU_979456_0_0_5"/>
<dbReference type="RefSeq" id="WP_015664456.1">
    <property type="nucleotide sequence ID" value="NC_020453.1"/>
</dbReference>
<reference evidence="2 3" key="1">
    <citation type="journal article" date="2013" name="Appl. Environ. Microbiol.">
        <title>Genome analysis suggests that the soil oligotrophic bacterium Agromonas oligotrophica (Bradyrhizobium oligotrophicum) is a nitrogen-fixing symbiont of Aeschynomene indica.</title>
        <authorList>
            <person name="Okubo T."/>
            <person name="Fukushima S."/>
            <person name="Itakura M."/>
            <person name="Oshima K."/>
            <person name="Longtonglang A."/>
            <person name="Teaumroong N."/>
            <person name="Mitsui H."/>
            <person name="Hattori M."/>
            <person name="Hattori R."/>
            <person name="Hattori T."/>
            <person name="Minamisawa K."/>
        </authorList>
    </citation>
    <scope>NUCLEOTIDE SEQUENCE [LARGE SCALE GENOMIC DNA]</scope>
    <source>
        <strain evidence="2 3">S58</strain>
    </source>
</reference>
<proteinExistence type="predicted"/>
<feature type="compositionally biased region" description="Basic and acidic residues" evidence="1">
    <location>
        <begin position="57"/>
        <end position="84"/>
    </location>
</feature>
<name>M4Z2N6_9BRAD</name>
<dbReference type="AlphaFoldDB" id="M4Z2N6"/>
<feature type="compositionally biased region" description="Polar residues" evidence="1">
    <location>
        <begin position="220"/>
        <end position="234"/>
    </location>
</feature>
<dbReference type="Proteomes" id="UP000011841">
    <property type="component" value="Chromosome"/>
</dbReference>
<protein>
    <submittedName>
        <fullName evidence="2">Uncharacterized protein</fullName>
    </submittedName>
</protein>
<dbReference type="eggNOG" id="ENOG5030TRD">
    <property type="taxonomic scope" value="Bacteria"/>
</dbReference>
<accession>M4Z2N6</accession>
<feature type="compositionally biased region" description="Basic and acidic residues" evidence="1">
    <location>
        <begin position="103"/>
        <end position="122"/>
    </location>
</feature>
<feature type="region of interest" description="Disordered" evidence="1">
    <location>
        <begin position="173"/>
        <end position="290"/>
    </location>
</feature>
<feature type="compositionally biased region" description="Basic and acidic residues" evidence="1">
    <location>
        <begin position="173"/>
        <end position="198"/>
    </location>
</feature>
<gene>
    <name evidence="2" type="ORF">S58_13140</name>
</gene>
<evidence type="ECO:0000313" key="2">
    <source>
        <dbReference type="EMBL" id="BAM87324.1"/>
    </source>
</evidence>
<feature type="compositionally biased region" description="Basic and acidic residues" evidence="1">
    <location>
        <begin position="270"/>
        <end position="282"/>
    </location>
</feature>
<feature type="region of interest" description="Disordered" evidence="1">
    <location>
        <begin position="53"/>
        <end position="137"/>
    </location>
</feature>
<keyword evidence="3" id="KW-1185">Reference proteome</keyword>
<evidence type="ECO:0000256" key="1">
    <source>
        <dbReference type="SAM" id="MobiDB-lite"/>
    </source>
</evidence>
<dbReference type="KEGG" id="aol:S58_13140"/>